<evidence type="ECO:0000256" key="1">
    <source>
        <dbReference type="SAM" id="MobiDB-lite"/>
    </source>
</evidence>
<gene>
    <name evidence="2" type="ORF">Acr_02g0003900</name>
</gene>
<evidence type="ECO:0000313" key="2">
    <source>
        <dbReference type="EMBL" id="GFY82150.1"/>
    </source>
</evidence>
<keyword evidence="3" id="KW-1185">Reference proteome</keyword>
<reference evidence="2 3" key="1">
    <citation type="submission" date="2019-07" db="EMBL/GenBank/DDBJ databases">
        <title>De Novo Assembly of kiwifruit Actinidia rufa.</title>
        <authorList>
            <person name="Sugita-Konishi S."/>
            <person name="Sato K."/>
            <person name="Mori E."/>
            <person name="Abe Y."/>
            <person name="Kisaki G."/>
            <person name="Hamano K."/>
            <person name="Suezawa K."/>
            <person name="Otani M."/>
            <person name="Fukuda T."/>
            <person name="Manabe T."/>
            <person name="Gomi K."/>
            <person name="Tabuchi M."/>
            <person name="Akimitsu K."/>
            <person name="Kataoka I."/>
        </authorList>
    </citation>
    <scope>NUCLEOTIDE SEQUENCE [LARGE SCALE GENOMIC DNA]</scope>
    <source>
        <strain evidence="3">cv. Fuchu</strain>
    </source>
</reference>
<feature type="compositionally biased region" description="Polar residues" evidence="1">
    <location>
        <begin position="27"/>
        <end position="36"/>
    </location>
</feature>
<comment type="caution">
    <text evidence="2">The sequence shown here is derived from an EMBL/GenBank/DDBJ whole genome shotgun (WGS) entry which is preliminary data.</text>
</comment>
<accession>A0A7J0E6X0</accession>
<dbReference type="Proteomes" id="UP000585474">
    <property type="component" value="Unassembled WGS sequence"/>
</dbReference>
<protein>
    <submittedName>
        <fullName evidence="2">Uncharacterized protein</fullName>
    </submittedName>
</protein>
<dbReference type="EMBL" id="BJWL01000002">
    <property type="protein sequence ID" value="GFY82150.1"/>
    <property type="molecule type" value="Genomic_DNA"/>
</dbReference>
<proteinExistence type="predicted"/>
<name>A0A7J0E6X0_9ERIC</name>
<feature type="region of interest" description="Disordered" evidence="1">
    <location>
        <begin position="1"/>
        <end position="65"/>
    </location>
</feature>
<sequence>MSTTCSSWPSSSASPASTSHDLPQLRPPSQTASRSITPDLETGSWSSSTLLALPGDDGLRPPGVGNRVGGDLYYSRCDHVWLKRLGFLLFHSGQ</sequence>
<dbReference type="AlphaFoldDB" id="A0A7J0E6X0"/>
<evidence type="ECO:0000313" key="3">
    <source>
        <dbReference type="Proteomes" id="UP000585474"/>
    </source>
</evidence>
<feature type="compositionally biased region" description="Low complexity" evidence="1">
    <location>
        <begin position="1"/>
        <end position="19"/>
    </location>
</feature>
<organism evidence="2 3">
    <name type="scientific">Actinidia rufa</name>
    <dbReference type="NCBI Taxonomy" id="165716"/>
    <lineage>
        <taxon>Eukaryota</taxon>
        <taxon>Viridiplantae</taxon>
        <taxon>Streptophyta</taxon>
        <taxon>Embryophyta</taxon>
        <taxon>Tracheophyta</taxon>
        <taxon>Spermatophyta</taxon>
        <taxon>Magnoliopsida</taxon>
        <taxon>eudicotyledons</taxon>
        <taxon>Gunneridae</taxon>
        <taxon>Pentapetalae</taxon>
        <taxon>asterids</taxon>
        <taxon>Ericales</taxon>
        <taxon>Actinidiaceae</taxon>
        <taxon>Actinidia</taxon>
    </lineage>
</organism>